<dbReference type="Proteomes" id="UP000887576">
    <property type="component" value="Unplaced"/>
</dbReference>
<evidence type="ECO:0000313" key="2">
    <source>
        <dbReference type="WBParaSite" id="JU765_v2.g1150.t1"/>
    </source>
</evidence>
<sequence length="566" mass="65919">MSSDSESSTPDPVDQRRAQERNDRFIVELVMNVELNPILYDHKHPNYRNIEKKVETWTDLKERLRYLGDVQDLADYWKIIRDRYTKARRKAILKMPTKFKFLNECSFLNPHITDRSAINDKLWECPEPVVPKTTKSNTWTDPAFYVSLILKVKEHPCFYDSSDPNYRRFQFKVVQWRQVAQELQFTGSHTDIYKQWKKLRDRYVREVRKLRISGKPKDNCRWEHFRIMDWMEPFIEEQRPLEEYEVLVEKEDGQHEVIRQVRNIKPKKKKANTISALPKVDSTEPISPTSIITGGENRTPEDFSTSSDDCFEEPTSKKRCVSTSSMKQNLPQESVYIQPQQQSQSTYYVMSGTTSQLQILDQQGRLLPITGQIITTPTAQIIVQQPVPTTQYIIAQPTPVVQTYDQVVSTSCYYQPVVQETPQVVQETRQVVQGTPQVIQETPQVVPVESAPVASSSYIPEEPINQQVYYDDEEFLDEFLLADEGVDETVGQLENDYPKPQSSHDYGHSIYAEGNSYMMATNPQEIEMPDDYLVDETDLKPQVGIMNNDLYFPDENDVFEPEEFTI</sequence>
<protein>
    <submittedName>
        <fullName evidence="2">MADF domain-containing protein</fullName>
    </submittedName>
</protein>
<reference evidence="2" key="1">
    <citation type="submission" date="2022-11" db="UniProtKB">
        <authorList>
            <consortium name="WormBaseParasite"/>
        </authorList>
    </citation>
    <scope>IDENTIFICATION</scope>
</reference>
<dbReference type="WBParaSite" id="JU765_v2.g1150.t1">
    <property type="protein sequence ID" value="JU765_v2.g1150.t1"/>
    <property type="gene ID" value="JU765_v2.g1150"/>
</dbReference>
<organism evidence="1 2">
    <name type="scientific">Panagrolaimus sp. JU765</name>
    <dbReference type="NCBI Taxonomy" id="591449"/>
    <lineage>
        <taxon>Eukaryota</taxon>
        <taxon>Metazoa</taxon>
        <taxon>Ecdysozoa</taxon>
        <taxon>Nematoda</taxon>
        <taxon>Chromadorea</taxon>
        <taxon>Rhabditida</taxon>
        <taxon>Tylenchina</taxon>
        <taxon>Panagrolaimomorpha</taxon>
        <taxon>Panagrolaimoidea</taxon>
        <taxon>Panagrolaimidae</taxon>
        <taxon>Panagrolaimus</taxon>
    </lineage>
</organism>
<evidence type="ECO:0000313" key="1">
    <source>
        <dbReference type="Proteomes" id="UP000887576"/>
    </source>
</evidence>
<proteinExistence type="predicted"/>
<name>A0AC34PZB7_9BILA</name>
<accession>A0AC34PZB7</accession>